<evidence type="ECO:0000313" key="6">
    <source>
        <dbReference type="Proteomes" id="UP001521116"/>
    </source>
</evidence>
<evidence type="ECO:0000256" key="1">
    <source>
        <dbReference type="ARBA" id="ARBA00005964"/>
    </source>
</evidence>
<dbReference type="PANTHER" id="PTHR43918">
    <property type="entry name" value="ACETYLCHOLINESTERASE"/>
    <property type="match status" value="1"/>
</dbReference>
<keyword evidence="6" id="KW-1185">Reference proteome</keyword>
<keyword evidence="3" id="KW-0732">Signal</keyword>
<dbReference type="InterPro" id="IPR002018">
    <property type="entry name" value="CarbesteraseB"/>
</dbReference>
<comment type="caution">
    <text evidence="5">The sequence shown here is derived from an EMBL/GenBank/DDBJ whole genome shotgun (WGS) entry which is preliminary data.</text>
</comment>
<dbReference type="Gene3D" id="3.40.50.1820">
    <property type="entry name" value="alpha/beta hydrolase"/>
    <property type="match status" value="2"/>
</dbReference>
<evidence type="ECO:0000256" key="3">
    <source>
        <dbReference type="RuleBase" id="RU361235"/>
    </source>
</evidence>
<evidence type="ECO:0000256" key="2">
    <source>
        <dbReference type="ARBA" id="ARBA00022801"/>
    </source>
</evidence>
<feature type="domain" description="Carboxylesterase type B" evidence="4">
    <location>
        <begin position="389"/>
        <end position="507"/>
    </location>
</feature>
<feature type="chain" id="PRO_5044995311" description="Carboxylic ester hydrolase" evidence="3">
    <location>
        <begin position="28"/>
        <end position="522"/>
    </location>
</feature>
<evidence type="ECO:0000313" key="5">
    <source>
        <dbReference type="EMBL" id="KAL1619296.1"/>
    </source>
</evidence>
<name>A0ABR3SF61_9PEZI</name>
<dbReference type="Proteomes" id="UP001521116">
    <property type="component" value="Unassembled WGS sequence"/>
</dbReference>
<feature type="signal peptide" evidence="3">
    <location>
        <begin position="1"/>
        <end position="27"/>
    </location>
</feature>
<evidence type="ECO:0000259" key="4">
    <source>
        <dbReference type="Pfam" id="PF00135"/>
    </source>
</evidence>
<dbReference type="InterPro" id="IPR019826">
    <property type="entry name" value="Carboxylesterase_B_AS"/>
</dbReference>
<feature type="domain" description="Carboxylesterase type B" evidence="4">
    <location>
        <begin position="41"/>
        <end position="384"/>
    </location>
</feature>
<dbReference type="Pfam" id="PF00135">
    <property type="entry name" value="COesterase"/>
    <property type="match status" value="2"/>
</dbReference>
<dbReference type="SUPFAM" id="SSF53474">
    <property type="entry name" value="alpha/beta-Hydrolases"/>
    <property type="match status" value="1"/>
</dbReference>
<keyword evidence="2 3" id="KW-0378">Hydrolase</keyword>
<dbReference type="InterPro" id="IPR050654">
    <property type="entry name" value="AChE-related_enzymes"/>
</dbReference>
<dbReference type="EC" id="3.1.1.-" evidence="3"/>
<dbReference type="PROSITE" id="PS00122">
    <property type="entry name" value="CARBOXYLESTERASE_B_1"/>
    <property type="match status" value="1"/>
</dbReference>
<comment type="similarity">
    <text evidence="1 3">Belongs to the type-B carboxylesterase/lipase family.</text>
</comment>
<sequence length="522" mass="55405">MSILSGASQTMWSVPLLLLSLSAATLSSPIATTAADSDSDLLVQTNLFAVRGALAQDRNTTVNSVRFFGGIPYAEPPVGSARFRPPITKKPVDHVIDATAFGPSCIQLDTGTKTVYTEFLPGFLLTPGQKTSEDCLSLNVWAPRRSGNASELLPVMIWIHGGGFTGGGAASPYKYGTRIVEKHQDVIVVALNYRVNIFGFPNSAALDGQHLNPGLEDQRKAVEWVYQNIHAFGGDADRMILFGQSAGGMSVDKYTYAYPDDPLVSGFIAQSGLADSSIGAADPSGTNFTHVASQLGCPTNTSADAILSCMQAAPAPSIAAVLNTYNASAHPGRPLAFTPQPDNLTSFAAADYAARMRRARFAHRPTLISQVDNEGASLLSYVPGQPPSQAAVDAFTRSLATCPGARAAAARAAAGVPVWRARYFGVWPNLNPLDWLGAYHSSDIPMIFGTSDLRGADTEAERATSEYYQSAWVAFAKDPAGALEREFGWPVYGAETESLVELGYEGNVEAVFARGDAFDGEC</sequence>
<reference evidence="5 6" key="1">
    <citation type="submission" date="2024-02" db="EMBL/GenBank/DDBJ databases">
        <title>De novo assembly and annotation of 12 fungi associated with fruit tree decline syndrome in Ontario, Canada.</title>
        <authorList>
            <person name="Sulman M."/>
            <person name="Ellouze W."/>
            <person name="Ilyukhin E."/>
        </authorList>
    </citation>
    <scope>NUCLEOTIDE SEQUENCE [LARGE SCALE GENOMIC DNA]</scope>
    <source>
        <strain evidence="5 6">M1-105</strain>
    </source>
</reference>
<dbReference type="InterPro" id="IPR029058">
    <property type="entry name" value="AB_hydrolase_fold"/>
</dbReference>
<organism evidence="5 6">
    <name type="scientific">Neofusicoccum ribis</name>
    <dbReference type="NCBI Taxonomy" id="45134"/>
    <lineage>
        <taxon>Eukaryota</taxon>
        <taxon>Fungi</taxon>
        <taxon>Dikarya</taxon>
        <taxon>Ascomycota</taxon>
        <taxon>Pezizomycotina</taxon>
        <taxon>Dothideomycetes</taxon>
        <taxon>Dothideomycetes incertae sedis</taxon>
        <taxon>Botryosphaeriales</taxon>
        <taxon>Botryosphaeriaceae</taxon>
        <taxon>Neofusicoccum</taxon>
    </lineage>
</organism>
<accession>A0ABR3SF61</accession>
<dbReference type="EMBL" id="JAJVDC020000191">
    <property type="protein sequence ID" value="KAL1619296.1"/>
    <property type="molecule type" value="Genomic_DNA"/>
</dbReference>
<protein>
    <recommendedName>
        <fullName evidence="3">Carboxylic ester hydrolase</fullName>
        <ecNumber evidence="3">3.1.1.-</ecNumber>
    </recommendedName>
</protein>
<dbReference type="PANTHER" id="PTHR43918:SF4">
    <property type="entry name" value="CARBOXYLIC ESTER HYDROLASE"/>
    <property type="match status" value="1"/>
</dbReference>
<gene>
    <name evidence="5" type="ORF">SLS56_010186</name>
</gene>
<proteinExistence type="inferred from homology"/>